<evidence type="ECO:0000256" key="2">
    <source>
        <dbReference type="ARBA" id="ARBA00006679"/>
    </source>
</evidence>
<feature type="transmembrane region" description="Helical" evidence="7">
    <location>
        <begin position="117"/>
        <end position="135"/>
    </location>
</feature>
<evidence type="ECO:0000256" key="5">
    <source>
        <dbReference type="ARBA" id="ARBA00022989"/>
    </source>
</evidence>
<feature type="transmembrane region" description="Helical" evidence="7">
    <location>
        <begin position="7"/>
        <end position="25"/>
    </location>
</feature>
<keyword evidence="3" id="KW-1003">Cell membrane</keyword>
<proteinExistence type="inferred from homology"/>
<comment type="similarity">
    <text evidence="2">Belongs to the DoxX family.</text>
</comment>
<sequence>MAKFQKISLFLLRVSLGWMFFYAGITKVINPAWSAEGYLNGAKTFAGFYHWLASPGILPVTNFVNEWGLTLLGVSLVLGIFVRLSSTLGAFLMLLFYLPILQFPYPNAHSFIVDEHIIYIFALLSLGSIRAGRVLGLEKWCSDLPVCSKFPKLRDWLG</sequence>
<keyword evidence="5 7" id="KW-1133">Transmembrane helix</keyword>
<dbReference type="Proteomes" id="UP000178023">
    <property type="component" value="Unassembled WGS sequence"/>
</dbReference>
<organism evidence="8 9">
    <name type="scientific">Candidatus Yanofskybacteria bacterium RIFCSPHIGHO2_01_FULL_45_42</name>
    <dbReference type="NCBI Taxonomy" id="1802671"/>
    <lineage>
        <taxon>Bacteria</taxon>
        <taxon>Candidatus Yanofskyibacteriota</taxon>
    </lineage>
</organism>
<dbReference type="GO" id="GO:0005886">
    <property type="term" value="C:plasma membrane"/>
    <property type="evidence" value="ECO:0007669"/>
    <property type="project" value="UniProtKB-SubCell"/>
</dbReference>
<evidence type="ECO:0000256" key="3">
    <source>
        <dbReference type="ARBA" id="ARBA00022475"/>
    </source>
</evidence>
<evidence type="ECO:0008006" key="10">
    <source>
        <dbReference type="Google" id="ProtNLM"/>
    </source>
</evidence>
<evidence type="ECO:0000256" key="7">
    <source>
        <dbReference type="SAM" id="Phobius"/>
    </source>
</evidence>
<gene>
    <name evidence="8" type="ORF">A2750_03455</name>
</gene>
<accession>A0A1F8F058</accession>
<comment type="subcellular location">
    <subcellularLocation>
        <location evidence="1">Cell membrane</location>
        <topology evidence="1">Multi-pass membrane protein</topology>
    </subcellularLocation>
</comment>
<reference evidence="8 9" key="1">
    <citation type="journal article" date="2016" name="Nat. Commun.">
        <title>Thousands of microbial genomes shed light on interconnected biogeochemical processes in an aquifer system.</title>
        <authorList>
            <person name="Anantharaman K."/>
            <person name="Brown C.T."/>
            <person name="Hug L.A."/>
            <person name="Sharon I."/>
            <person name="Castelle C.J."/>
            <person name="Probst A.J."/>
            <person name="Thomas B.C."/>
            <person name="Singh A."/>
            <person name="Wilkins M.J."/>
            <person name="Karaoz U."/>
            <person name="Brodie E.L."/>
            <person name="Williams K.H."/>
            <person name="Hubbard S.S."/>
            <person name="Banfield J.F."/>
        </authorList>
    </citation>
    <scope>NUCLEOTIDE SEQUENCE [LARGE SCALE GENOMIC DNA]</scope>
</reference>
<evidence type="ECO:0000256" key="4">
    <source>
        <dbReference type="ARBA" id="ARBA00022692"/>
    </source>
</evidence>
<dbReference type="PANTHER" id="PTHR33452:SF1">
    <property type="entry name" value="INNER MEMBRANE PROTEIN YPHA-RELATED"/>
    <property type="match status" value="1"/>
</dbReference>
<dbReference type="AlphaFoldDB" id="A0A1F8F058"/>
<dbReference type="PANTHER" id="PTHR33452">
    <property type="entry name" value="OXIDOREDUCTASE CATD-RELATED"/>
    <property type="match status" value="1"/>
</dbReference>
<keyword evidence="6 7" id="KW-0472">Membrane</keyword>
<evidence type="ECO:0000256" key="1">
    <source>
        <dbReference type="ARBA" id="ARBA00004651"/>
    </source>
</evidence>
<name>A0A1F8F058_9BACT</name>
<feature type="transmembrane region" description="Helical" evidence="7">
    <location>
        <begin position="45"/>
        <end position="64"/>
    </location>
</feature>
<dbReference type="InterPro" id="IPR051907">
    <property type="entry name" value="DoxX-like_oxidoreductase"/>
</dbReference>
<feature type="transmembrane region" description="Helical" evidence="7">
    <location>
        <begin position="71"/>
        <end position="97"/>
    </location>
</feature>
<dbReference type="InterPro" id="IPR032808">
    <property type="entry name" value="DoxX"/>
</dbReference>
<evidence type="ECO:0000256" key="6">
    <source>
        <dbReference type="ARBA" id="ARBA00023136"/>
    </source>
</evidence>
<evidence type="ECO:0000313" key="8">
    <source>
        <dbReference type="EMBL" id="OGN06522.1"/>
    </source>
</evidence>
<comment type="caution">
    <text evidence="8">The sequence shown here is derived from an EMBL/GenBank/DDBJ whole genome shotgun (WGS) entry which is preliminary data.</text>
</comment>
<keyword evidence="4 7" id="KW-0812">Transmembrane</keyword>
<protein>
    <recommendedName>
        <fullName evidence="10">DoxX subfamily</fullName>
    </recommendedName>
</protein>
<dbReference type="EMBL" id="MGJL01000038">
    <property type="protein sequence ID" value="OGN06522.1"/>
    <property type="molecule type" value="Genomic_DNA"/>
</dbReference>
<dbReference type="Pfam" id="PF07681">
    <property type="entry name" value="DoxX"/>
    <property type="match status" value="1"/>
</dbReference>
<evidence type="ECO:0000313" key="9">
    <source>
        <dbReference type="Proteomes" id="UP000178023"/>
    </source>
</evidence>